<organism evidence="3 4">
    <name type="scientific">Nitrosomonas ureae</name>
    <dbReference type="NCBI Taxonomy" id="44577"/>
    <lineage>
        <taxon>Bacteria</taxon>
        <taxon>Pseudomonadati</taxon>
        <taxon>Pseudomonadota</taxon>
        <taxon>Betaproteobacteria</taxon>
        <taxon>Nitrosomonadales</taxon>
        <taxon>Nitrosomonadaceae</taxon>
        <taxon>Nitrosomonas</taxon>
    </lineage>
</organism>
<evidence type="ECO:0000259" key="2">
    <source>
        <dbReference type="Pfam" id="PF13441"/>
    </source>
</evidence>
<dbReference type="AlphaFoldDB" id="A0A1H9HH08"/>
<feature type="region of interest" description="Disordered" evidence="1">
    <location>
        <begin position="114"/>
        <end position="157"/>
    </location>
</feature>
<gene>
    <name evidence="3" type="ORF">SAMN05421510_11096</name>
</gene>
<reference evidence="3 4" key="1">
    <citation type="submission" date="2016-10" db="EMBL/GenBank/DDBJ databases">
        <authorList>
            <person name="de Groot N.N."/>
        </authorList>
    </citation>
    <scope>NUCLEOTIDE SEQUENCE [LARGE SCALE GENOMIC DNA]</scope>
    <source>
        <strain evidence="3 4">Nm9</strain>
    </source>
</reference>
<protein>
    <submittedName>
        <fullName evidence="3">Glycine-zipper containing OmpA-like membrane domain-containing protein</fullName>
    </submittedName>
</protein>
<evidence type="ECO:0000313" key="3">
    <source>
        <dbReference type="EMBL" id="SEQ61619.1"/>
    </source>
</evidence>
<feature type="domain" description="YMGG-like Gly-zipper" evidence="2">
    <location>
        <begin position="40"/>
        <end position="81"/>
    </location>
</feature>
<feature type="compositionally biased region" description="Polar residues" evidence="1">
    <location>
        <begin position="116"/>
        <end position="129"/>
    </location>
</feature>
<dbReference type="Pfam" id="PF13441">
    <property type="entry name" value="Gly-zipper_YMGG"/>
    <property type="match status" value="1"/>
</dbReference>
<feature type="compositionally biased region" description="Pro residues" evidence="1">
    <location>
        <begin position="138"/>
        <end position="157"/>
    </location>
</feature>
<dbReference type="InterPro" id="IPR027367">
    <property type="entry name" value="Gly-zipper_YMGG"/>
</dbReference>
<proteinExistence type="predicted"/>
<name>A0A1H9HH08_9PROT</name>
<accession>A0A1H9HH08</accession>
<dbReference type="STRING" id="44577.ATY38_10310"/>
<evidence type="ECO:0000313" key="4">
    <source>
        <dbReference type="Proteomes" id="UP000181998"/>
    </source>
</evidence>
<evidence type="ECO:0000256" key="1">
    <source>
        <dbReference type="SAM" id="MobiDB-lite"/>
    </source>
</evidence>
<dbReference type="EMBL" id="FOFX01000109">
    <property type="protein sequence ID" value="SEQ61619.1"/>
    <property type="molecule type" value="Genomic_DNA"/>
</dbReference>
<sequence length="157" mass="15960">MALPGSDKSFEQFRSDDNECREYAFQQLEGNTPQHASNSSGVQSAVVGTGLGAAAGGAIGGGEGAAIGAGLGLLMGAIFGRSNASTSGNIHQQTFDNNYIPCMYAKGHSVPVAGNVTKNPSSTYNGANRTTPTSSPNINPPLPPSDNPPPPPSIRVC</sequence>
<dbReference type="Proteomes" id="UP000181998">
    <property type="component" value="Unassembled WGS sequence"/>
</dbReference>